<keyword evidence="1" id="KW-1133">Transmembrane helix</keyword>
<feature type="transmembrane region" description="Helical" evidence="1">
    <location>
        <begin position="99"/>
        <end position="121"/>
    </location>
</feature>
<evidence type="ECO:0000313" key="2">
    <source>
        <dbReference type="EMBL" id="KJL46394.1"/>
    </source>
</evidence>
<dbReference type="OrthoDB" id="3238356at2"/>
<dbReference type="Pfam" id="PF03729">
    <property type="entry name" value="DUF308"/>
    <property type="match status" value="2"/>
</dbReference>
<dbReference type="InterPro" id="IPR052712">
    <property type="entry name" value="Acid_resist_chaperone_HdeD"/>
</dbReference>
<comment type="caution">
    <text evidence="2">The sequence shown here is derived from an EMBL/GenBank/DDBJ whole genome shotgun (WGS) entry which is preliminary data.</text>
</comment>
<dbReference type="Proteomes" id="UP000033900">
    <property type="component" value="Unassembled WGS sequence"/>
</dbReference>
<dbReference type="PATRIC" id="fig|273678.4.peg.3025"/>
<dbReference type="GO" id="GO:0005886">
    <property type="term" value="C:plasma membrane"/>
    <property type="evidence" value="ECO:0007669"/>
    <property type="project" value="TreeGrafter"/>
</dbReference>
<dbReference type="STRING" id="273678.RS84_03026"/>
<feature type="transmembrane region" description="Helical" evidence="1">
    <location>
        <begin position="73"/>
        <end position="93"/>
    </location>
</feature>
<feature type="transmembrane region" description="Helical" evidence="1">
    <location>
        <begin position="20"/>
        <end position="37"/>
    </location>
</feature>
<evidence type="ECO:0000256" key="1">
    <source>
        <dbReference type="SAM" id="Phobius"/>
    </source>
</evidence>
<dbReference type="RefSeq" id="WP_045258584.1">
    <property type="nucleotide sequence ID" value="NZ_CP158847.1"/>
</dbReference>
<feature type="transmembrane region" description="Helical" evidence="1">
    <location>
        <begin position="158"/>
        <end position="177"/>
    </location>
</feature>
<dbReference type="AlphaFoldDB" id="A0A0M2HI59"/>
<dbReference type="InterPro" id="IPR005325">
    <property type="entry name" value="DUF308_memb"/>
</dbReference>
<name>A0A0M2HI59_9MICO</name>
<keyword evidence="1" id="KW-0812">Transmembrane</keyword>
<feature type="transmembrane region" description="Helical" evidence="1">
    <location>
        <begin position="43"/>
        <end position="66"/>
    </location>
</feature>
<dbReference type="PANTHER" id="PTHR34989:SF1">
    <property type="entry name" value="PROTEIN HDED"/>
    <property type="match status" value="1"/>
</dbReference>
<protein>
    <submittedName>
        <fullName evidence="2">Acid-resistance membrane protein</fullName>
    </submittedName>
</protein>
<dbReference type="PANTHER" id="PTHR34989">
    <property type="entry name" value="PROTEIN HDED"/>
    <property type="match status" value="1"/>
</dbReference>
<keyword evidence="3" id="KW-1185">Reference proteome</keyword>
<sequence length="195" mass="20200">MSESLAADAKAAFKAIRVSLAVSGALSLLAGIVLLVWPIKSIVFVTGIFAAYLIVAGLVYIGLGIFSSSKGGWARAGHIALGVLYIVAGVIAFSNLQEAAVTFALITVIFIGISWLFDGIVSLTLLGSDGSRTWTLLYAILSIVAGVFVLFNVLAAGIWLWIFFGASLVVLGIVQIVRAITLGRDAKSVAGAVNG</sequence>
<organism evidence="2 3">
    <name type="scientific">Microbacterium hydrocarbonoxydans</name>
    <dbReference type="NCBI Taxonomy" id="273678"/>
    <lineage>
        <taxon>Bacteria</taxon>
        <taxon>Bacillati</taxon>
        <taxon>Actinomycetota</taxon>
        <taxon>Actinomycetes</taxon>
        <taxon>Micrococcales</taxon>
        <taxon>Microbacteriaceae</taxon>
        <taxon>Microbacterium</taxon>
    </lineage>
</organism>
<feature type="transmembrane region" description="Helical" evidence="1">
    <location>
        <begin position="133"/>
        <end position="152"/>
    </location>
</feature>
<gene>
    <name evidence="2" type="ORF">RS84_03026</name>
</gene>
<reference evidence="2 3" key="1">
    <citation type="submission" date="2015-02" db="EMBL/GenBank/DDBJ databases">
        <title>Draft genome sequences of ten Microbacterium spp. with emphasis on heavy metal contaminated environments.</title>
        <authorList>
            <person name="Corretto E."/>
        </authorList>
    </citation>
    <scope>NUCLEOTIDE SEQUENCE [LARGE SCALE GENOMIC DNA]</scope>
    <source>
        <strain evidence="2 3">SA35</strain>
    </source>
</reference>
<accession>A0A0M2HI59</accession>
<evidence type="ECO:0000313" key="3">
    <source>
        <dbReference type="Proteomes" id="UP000033900"/>
    </source>
</evidence>
<dbReference type="EMBL" id="JYJB01000010">
    <property type="protein sequence ID" value="KJL46394.1"/>
    <property type="molecule type" value="Genomic_DNA"/>
</dbReference>
<keyword evidence="1" id="KW-0472">Membrane</keyword>
<proteinExistence type="predicted"/>